<dbReference type="STRING" id="1235802.C823_00240"/>
<gene>
    <name evidence="1" type="ORF">C823_00240</name>
</gene>
<name>N2BBZ5_9FIRM</name>
<reference evidence="1 2" key="1">
    <citation type="journal article" date="2014" name="Genome Announc.">
        <title>Draft genome sequences of the altered schaedler flora, a defined bacterial community from gnotobiotic mice.</title>
        <authorList>
            <person name="Wannemuehler M.J."/>
            <person name="Overstreet A.M."/>
            <person name="Ward D.V."/>
            <person name="Phillips G.J."/>
        </authorList>
    </citation>
    <scope>NUCLEOTIDE SEQUENCE [LARGE SCALE GENOMIC DNA]</scope>
    <source>
        <strain evidence="1 2">ASF492</strain>
    </source>
</reference>
<organism evidence="1 2">
    <name type="scientific">Eubacterium plexicaudatum ASF492</name>
    <dbReference type="NCBI Taxonomy" id="1235802"/>
    <lineage>
        <taxon>Bacteria</taxon>
        <taxon>Bacillati</taxon>
        <taxon>Bacillota</taxon>
        <taxon>Clostridia</taxon>
        <taxon>Eubacteriales</taxon>
        <taxon>Eubacteriaceae</taxon>
        <taxon>Eubacterium</taxon>
    </lineage>
</organism>
<keyword evidence="2" id="KW-1185">Reference proteome</keyword>
<dbReference type="HOGENOM" id="CLU_198203_0_0_9"/>
<comment type="caution">
    <text evidence="1">The sequence shown here is derived from an EMBL/GenBank/DDBJ whole genome shotgun (WGS) entry which is preliminary data.</text>
</comment>
<sequence length="77" mass="8270">MILSHDPSKTWGGESLLCSLALAKRRHKQGYDAVKLTAACGIPGPEKGLPGGVANTASYLKTIYAVDLIFEQRHGFL</sequence>
<dbReference type="Proteomes" id="UP000012589">
    <property type="component" value="Unassembled WGS sequence"/>
</dbReference>
<protein>
    <submittedName>
        <fullName evidence="1">Uncharacterized protein</fullName>
    </submittedName>
</protein>
<dbReference type="AlphaFoldDB" id="N2BBZ5"/>
<accession>N2BBZ5</accession>
<evidence type="ECO:0000313" key="1">
    <source>
        <dbReference type="EMBL" id="EMZ37916.1"/>
    </source>
</evidence>
<proteinExistence type="predicted"/>
<dbReference type="EMBL" id="AQFT01000009">
    <property type="protein sequence ID" value="EMZ37916.1"/>
    <property type="molecule type" value="Genomic_DNA"/>
</dbReference>
<evidence type="ECO:0000313" key="2">
    <source>
        <dbReference type="Proteomes" id="UP000012589"/>
    </source>
</evidence>